<dbReference type="AlphaFoldDB" id="A0AA51RW93"/>
<gene>
    <name evidence="1" type="ORF">Q9312_06730</name>
</gene>
<reference evidence="1 2" key="1">
    <citation type="submission" date="2023-08" db="EMBL/GenBank/DDBJ databases">
        <title>Pleionea litopenaei sp. nov., isolated from stomach of juvenile Litopenaeus vannamei.</title>
        <authorList>
            <person name="Rho A.M."/>
            <person name="Hwang C.Y."/>
        </authorList>
    </citation>
    <scope>NUCLEOTIDE SEQUENCE [LARGE SCALE GENOMIC DNA]</scope>
    <source>
        <strain evidence="1 2">HL-JVS1</strain>
    </source>
</reference>
<evidence type="ECO:0000313" key="1">
    <source>
        <dbReference type="EMBL" id="WMS88603.1"/>
    </source>
</evidence>
<sequence>MKISYKAAVIVATLVLSACTHYTVAEVDAQLDQLKGLSQDQLIAILGVPNKQIKTEQKRHLEWLLTEVNSSSSRVSVGTGSGGRGWFGALGVSFPISSEPDTCLIRATFPLDTDTLETIDWEGDQNYCGAQLRQKIKN</sequence>
<keyword evidence="2" id="KW-1185">Reference proteome</keyword>
<dbReference type="PROSITE" id="PS51257">
    <property type="entry name" value="PROKAR_LIPOPROTEIN"/>
    <property type="match status" value="1"/>
</dbReference>
<proteinExistence type="predicted"/>
<name>A0AA51RW93_9GAMM</name>
<dbReference type="Proteomes" id="UP001239782">
    <property type="component" value="Chromosome"/>
</dbReference>
<organism evidence="1 2">
    <name type="scientific">Pleionea litopenaei</name>
    <dbReference type="NCBI Taxonomy" id="3070815"/>
    <lineage>
        <taxon>Bacteria</taxon>
        <taxon>Pseudomonadati</taxon>
        <taxon>Pseudomonadota</taxon>
        <taxon>Gammaproteobacteria</taxon>
        <taxon>Oceanospirillales</taxon>
        <taxon>Pleioneaceae</taxon>
        <taxon>Pleionea</taxon>
    </lineage>
</organism>
<dbReference type="RefSeq" id="WP_309203820.1">
    <property type="nucleotide sequence ID" value="NZ_CP133548.1"/>
</dbReference>
<evidence type="ECO:0000313" key="2">
    <source>
        <dbReference type="Proteomes" id="UP001239782"/>
    </source>
</evidence>
<accession>A0AA51RW93</accession>
<dbReference type="EMBL" id="CP133548">
    <property type="protein sequence ID" value="WMS88603.1"/>
    <property type="molecule type" value="Genomic_DNA"/>
</dbReference>
<protein>
    <submittedName>
        <fullName evidence="1">Uncharacterized protein</fullName>
    </submittedName>
</protein>
<dbReference type="KEGG" id="plei:Q9312_06730"/>